<comment type="caution">
    <text evidence="5">The sequence shown here is derived from an EMBL/GenBank/DDBJ whole genome shotgun (WGS) entry which is preliminary data.</text>
</comment>
<evidence type="ECO:0000256" key="1">
    <source>
        <dbReference type="ARBA" id="ARBA00022741"/>
    </source>
</evidence>
<keyword evidence="6" id="KW-1185">Reference proteome</keyword>
<feature type="region of interest" description="Disordered" evidence="3">
    <location>
        <begin position="97"/>
        <end position="132"/>
    </location>
</feature>
<dbReference type="EMBL" id="SPHZ02000001">
    <property type="protein sequence ID" value="KAF0932487.1"/>
    <property type="molecule type" value="Genomic_DNA"/>
</dbReference>
<dbReference type="Pfam" id="PF10431">
    <property type="entry name" value="ClpB_D2-small"/>
    <property type="match status" value="1"/>
</dbReference>
<evidence type="ECO:0000259" key="4">
    <source>
        <dbReference type="SMART" id="SM01086"/>
    </source>
</evidence>
<gene>
    <name evidence="5" type="ORF">E2562_010383</name>
</gene>
<accession>A0A6G1F6E7</accession>
<dbReference type="Proteomes" id="UP000479710">
    <property type="component" value="Unassembled WGS sequence"/>
</dbReference>
<organism evidence="5 6">
    <name type="scientific">Oryza meyeriana var. granulata</name>
    <dbReference type="NCBI Taxonomy" id="110450"/>
    <lineage>
        <taxon>Eukaryota</taxon>
        <taxon>Viridiplantae</taxon>
        <taxon>Streptophyta</taxon>
        <taxon>Embryophyta</taxon>
        <taxon>Tracheophyta</taxon>
        <taxon>Spermatophyta</taxon>
        <taxon>Magnoliopsida</taxon>
        <taxon>Liliopsida</taxon>
        <taxon>Poales</taxon>
        <taxon>Poaceae</taxon>
        <taxon>BOP clade</taxon>
        <taxon>Oryzoideae</taxon>
        <taxon>Oryzeae</taxon>
        <taxon>Oryzinae</taxon>
        <taxon>Oryza</taxon>
        <taxon>Oryza meyeriana</taxon>
    </lineage>
</organism>
<feature type="compositionally biased region" description="Basic residues" evidence="3">
    <location>
        <begin position="113"/>
        <end position="122"/>
    </location>
</feature>
<dbReference type="GO" id="GO:0016887">
    <property type="term" value="F:ATP hydrolysis activity"/>
    <property type="evidence" value="ECO:0007669"/>
    <property type="project" value="TreeGrafter"/>
</dbReference>
<sequence length="132" mass="14886">MVVFRPLSGEQLRKVARLQLRGMAARLAEKGIGLDVVLSRSSDQMQTYGARPIKRFLEKNVMTTISKMVVQEEVDDDFYVSVEANQGKKELVFTVDKQASSEENEAAASSSSTRKKRKRRPPVRNLVVIDDE</sequence>
<name>A0A6G1F6E7_9ORYZ</name>
<evidence type="ECO:0000256" key="3">
    <source>
        <dbReference type="SAM" id="MobiDB-lite"/>
    </source>
</evidence>
<reference evidence="5 6" key="1">
    <citation type="submission" date="2019-11" db="EMBL/GenBank/DDBJ databases">
        <title>Whole genome sequence of Oryza granulata.</title>
        <authorList>
            <person name="Li W."/>
        </authorList>
    </citation>
    <scope>NUCLEOTIDE SEQUENCE [LARGE SCALE GENOMIC DNA]</scope>
    <source>
        <strain evidence="6">cv. Menghai</strain>
        <tissue evidence="5">Leaf</tissue>
    </source>
</reference>
<dbReference type="OrthoDB" id="47330at2759"/>
<dbReference type="InterPro" id="IPR019489">
    <property type="entry name" value="Clp_ATPase_C"/>
</dbReference>
<evidence type="ECO:0000256" key="2">
    <source>
        <dbReference type="ARBA" id="ARBA00022840"/>
    </source>
</evidence>
<dbReference type="SMART" id="SM01086">
    <property type="entry name" value="ClpB_D2-small"/>
    <property type="match status" value="1"/>
</dbReference>
<evidence type="ECO:0000313" key="6">
    <source>
        <dbReference type="Proteomes" id="UP000479710"/>
    </source>
</evidence>
<dbReference type="GO" id="GO:0005737">
    <property type="term" value="C:cytoplasm"/>
    <property type="evidence" value="ECO:0007669"/>
    <property type="project" value="TreeGrafter"/>
</dbReference>
<dbReference type="AlphaFoldDB" id="A0A6G1F6E7"/>
<dbReference type="InterPro" id="IPR050130">
    <property type="entry name" value="ClpA_ClpB"/>
</dbReference>
<dbReference type="PANTHER" id="PTHR11638">
    <property type="entry name" value="ATP-DEPENDENT CLP PROTEASE"/>
    <property type="match status" value="1"/>
</dbReference>
<keyword evidence="1" id="KW-0547">Nucleotide-binding</keyword>
<proteinExistence type="predicted"/>
<dbReference type="PANTHER" id="PTHR11638:SF159">
    <property type="entry name" value="AAA+ ATPASE DOMAIN-CONTAINING PROTEIN"/>
    <property type="match status" value="1"/>
</dbReference>
<evidence type="ECO:0000313" key="5">
    <source>
        <dbReference type="EMBL" id="KAF0932487.1"/>
    </source>
</evidence>
<dbReference type="GO" id="GO:0034605">
    <property type="term" value="P:cellular response to heat"/>
    <property type="evidence" value="ECO:0007669"/>
    <property type="project" value="TreeGrafter"/>
</dbReference>
<feature type="domain" description="Clp ATPase C-terminal" evidence="4">
    <location>
        <begin position="7"/>
        <end position="93"/>
    </location>
</feature>
<keyword evidence="2" id="KW-0067">ATP-binding</keyword>
<protein>
    <recommendedName>
        <fullName evidence="4">Clp ATPase C-terminal domain-containing protein</fullName>
    </recommendedName>
</protein>
<dbReference type="Gene3D" id="1.10.8.60">
    <property type="match status" value="1"/>
</dbReference>
<dbReference type="GO" id="GO:0005524">
    <property type="term" value="F:ATP binding"/>
    <property type="evidence" value="ECO:0007669"/>
    <property type="project" value="UniProtKB-KW"/>
</dbReference>